<organism evidence="3 4">
    <name type="scientific">Psylliodes chrysocephalus</name>
    <dbReference type="NCBI Taxonomy" id="3402493"/>
    <lineage>
        <taxon>Eukaryota</taxon>
        <taxon>Metazoa</taxon>
        <taxon>Ecdysozoa</taxon>
        <taxon>Arthropoda</taxon>
        <taxon>Hexapoda</taxon>
        <taxon>Insecta</taxon>
        <taxon>Pterygota</taxon>
        <taxon>Neoptera</taxon>
        <taxon>Endopterygota</taxon>
        <taxon>Coleoptera</taxon>
        <taxon>Polyphaga</taxon>
        <taxon>Cucujiformia</taxon>
        <taxon>Chrysomeloidea</taxon>
        <taxon>Chrysomelidae</taxon>
        <taxon>Galerucinae</taxon>
        <taxon>Alticini</taxon>
        <taxon>Psylliodes</taxon>
    </lineage>
</organism>
<dbReference type="PROSITE" id="PS50097">
    <property type="entry name" value="BTB"/>
    <property type="match status" value="1"/>
</dbReference>
<reference evidence="3" key="1">
    <citation type="submission" date="2022-01" db="EMBL/GenBank/DDBJ databases">
        <authorList>
            <person name="King R."/>
        </authorList>
    </citation>
    <scope>NUCLEOTIDE SEQUENCE</scope>
</reference>
<feature type="region of interest" description="Disordered" evidence="1">
    <location>
        <begin position="448"/>
        <end position="473"/>
    </location>
</feature>
<evidence type="ECO:0000259" key="2">
    <source>
        <dbReference type="PROSITE" id="PS50097"/>
    </source>
</evidence>
<dbReference type="GO" id="GO:0005829">
    <property type="term" value="C:cytosol"/>
    <property type="evidence" value="ECO:0007669"/>
    <property type="project" value="TreeGrafter"/>
</dbReference>
<dbReference type="InterPro" id="IPR016024">
    <property type="entry name" value="ARM-type_fold"/>
</dbReference>
<dbReference type="InterPro" id="IPR011989">
    <property type="entry name" value="ARM-like"/>
</dbReference>
<dbReference type="Gene3D" id="1.25.10.10">
    <property type="entry name" value="Leucine-rich Repeat Variant"/>
    <property type="match status" value="1"/>
</dbReference>
<dbReference type="InterPro" id="IPR055445">
    <property type="entry name" value="ARM_ARMC5"/>
</dbReference>
<dbReference type="Pfam" id="PF24768">
    <property type="entry name" value="ARM_ARMC5"/>
    <property type="match status" value="1"/>
</dbReference>
<dbReference type="Gene3D" id="3.30.710.10">
    <property type="entry name" value="Potassium Channel Kv1.1, Chain A"/>
    <property type="match status" value="1"/>
</dbReference>
<dbReference type="Pfam" id="PF00651">
    <property type="entry name" value="BTB"/>
    <property type="match status" value="1"/>
</dbReference>
<dbReference type="SUPFAM" id="SSF54695">
    <property type="entry name" value="POZ domain"/>
    <property type="match status" value="1"/>
</dbReference>
<protein>
    <recommendedName>
        <fullName evidence="2">BTB domain-containing protein</fullName>
    </recommendedName>
</protein>
<dbReference type="PANTHER" id="PTHR23312">
    <property type="entry name" value="ARMC5 ARMADILLO REPEAT-CONTAINING -RELATED"/>
    <property type="match status" value="1"/>
</dbReference>
<keyword evidence="4" id="KW-1185">Reference proteome</keyword>
<feature type="compositionally biased region" description="Acidic residues" evidence="1">
    <location>
        <begin position="453"/>
        <end position="470"/>
    </location>
</feature>
<proteinExistence type="predicted"/>
<gene>
    <name evidence="3" type="ORF">PSYICH_LOCUS6668</name>
</gene>
<evidence type="ECO:0000256" key="1">
    <source>
        <dbReference type="SAM" id="MobiDB-lite"/>
    </source>
</evidence>
<evidence type="ECO:0000313" key="4">
    <source>
        <dbReference type="Proteomes" id="UP001153636"/>
    </source>
</evidence>
<dbReference type="EMBL" id="OV651814">
    <property type="protein sequence ID" value="CAH1105770.1"/>
    <property type="molecule type" value="Genomic_DNA"/>
</dbReference>
<feature type="domain" description="BTB" evidence="2">
    <location>
        <begin position="802"/>
        <end position="861"/>
    </location>
</feature>
<dbReference type="OrthoDB" id="6086604at2759"/>
<dbReference type="InterPro" id="IPR000210">
    <property type="entry name" value="BTB/POZ_dom"/>
</dbReference>
<dbReference type="Proteomes" id="UP001153636">
    <property type="component" value="Chromosome 2"/>
</dbReference>
<dbReference type="SUPFAM" id="SSF48371">
    <property type="entry name" value="ARM repeat"/>
    <property type="match status" value="1"/>
</dbReference>
<sequence>MNTTTFKKYLDALSREGNSNNILKLLNKIRSLVDWPKHSNNINVLRDTGYLHKLLNILETQQDKHIIDKCLSILGNCAMERTCARAMYRTHNALSALNHVLKCYPKEDSINGRVFRVLGNLCQHKEGWADIIISRKPQIITHLLKVLSRASKNTELKENSSEATILMALRILKYLTNKEQLLKTFPVLNTIGSLFIKSSQEWQESQTNETVLNALITIIYQFSVLKDYSMVTKLKSTTNGNALKELVNVLLLCPITIIKIIMNFITISKLNSDLPVLDICNKFIDAVVKNMDTEGFKTECLDYIKCLCYLLDHPANRTAQQCGKTISILIQALEKLNQPTDLELECCVLLVNTLNKCQYAEYLVQEQLQCNILDVLIKKLEWIVDNTVIMNTHDFNNVLKRKLTFDDAELYPQGSFSVKRKLCSCCLKVLDLKNFDCPMSHGTPASKRLACPSEDEDNDDDVDDIDDVEDSSQNPVSIDKELSYFTVVTKDDRSLSPCSSTGSDYAALSWASPCSSPRSLGNEAEVYSDSDDYSPVCSEADDTEYQLNTNKTEGSVDINSHSECRQDEENERLQGTLPEYSTNRLKVSLIFEITRLVRSFIKICPPIAQLGSEKLLIALLNCSEFFNTKMSTYSTVNLVCDILHSPIYLKPLLKTVFIEKVYDLTKFVHSEHCVTCMDQSCTGKMVLKRLTHLAKNGTGKQFIESMMRAGRIEDKKQTVLILPYIIEEEKTLADILLTKGGLTVLMQLLKEDSDLKRRAIKTLYVLSAKRLEIANPKTVAIDVAHTLATFSSQRSDNQTSVKLVTFKLDDGQHVKADRNLLMEKSVYFTNLLSGSFKEGSEDEVCLQDVEFRTLNCLLDLVGSVNEIRKIALDTLLDVIALSDRYLMSDICSLVTNYVEKYRMSIRNVAKIYKWSLESRLDLLRVESIAYALVVDVSEPIRFDTFNTLFSLGHSDDLVSDINKLIERYLISFACR</sequence>
<evidence type="ECO:0000313" key="3">
    <source>
        <dbReference type="EMBL" id="CAH1105770.1"/>
    </source>
</evidence>
<dbReference type="AlphaFoldDB" id="A0A9P0GDF1"/>
<dbReference type="PANTHER" id="PTHR23312:SF8">
    <property type="entry name" value="ARMADILLO REPEAT-CONTAINING PROTEIN 5"/>
    <property type="match status" value="1"/>
</dbReference>
<name>A0A9P0GDF1_9CUCU</name>
<dbReference type="GO" id="GO:0009653">
    <property type="term" value="P:anatomical structure morphogenesis"/>
    <property type="evidence" value="ECO:0007669"/>
    <property type="project" value="TreeGrafter"/>
</dbReference>
<accession>A0A9P0GDF1</accession>
<dbReference type="InterPro" id="IPR011333">
    <property type="entry name" value="SKP1/BTB/POZ_sf"/>
</dbReference>